<name>A0ABS4V6F9_9ACTN</name>
<accession>A0ABS4V6F9</accession>
<protein>
    <submittedName>
        <fullName evidence="1">Uncharacterized protein</fullName>
    </submittedName>
</protein>
<evidence type="ECO:0000313" key="1">
    <source>
        <dbReference type="EMBL" id="MBP2359489.1"/>
    </source>
</evidence>
<dbReference type="Proteomes" id="UP001519311">
    <property type="component" value="Unassembled WGS sequence"/>
</dbReference>
<proteinExistence type="predicted"/>
<comment type="caution">
    <text evidence="1">The sequence shown here is derived from an EMBL/GenBank/DDBJ whole genome shotgun (WGS) entry which is preliminary data.</text>
</comment>
<dbReference type="RefSeq" id="WP_209469864.1">
    <property type="nucleotide sequence ID" value="NZ_BMWJ01000001.1"/>
</dbReference>
<gene>
    <name evidence="1" type="ORF">JOF59_001889</name>
</gene>
<keyword evidence="2" id="KW-1185">Reference proteome</keyword>
<sequence>MSLLEQIALADERGLAASGLACLDRCLPPTGRGDPEPLRPLWASCENGADWVARLAGVREALECDAPEGEAPRGTGPEGGGDTGSVAARVRALLAAAPADFEAEPLRAWSDACSLLALDVHREFDLPSAGGAELLRRCRAGGTEGVGPLVSGELRRQIDILDVLAETAGTVGSGAGLLRVLDLSTEGQRVLRAVMSRRARSRA</sequence>
<organism evidence="1 2">
    <name type="scientific">Streptomyces clavifer</name>
    <dbReference type="NCBI Taxonomy" id="68188"/>
    <lineage>
        <taxon>Bacteria</taxon>
        <taxon>Bacillati</taxon>
        <taxon>Actinomycetota</taxon>
        <taxon>Actinomycetes</taxon>
        <taxon>Kitasatosporales</taxon>
        <taxon>Streptomycetaceae</taxon>
        <taxon>Streptomyces</taxon>
    </lineage>
</organism>
<evidence type="ECO:0000313" key="2">
    <source>
        <dbReference type="Proteomes" id="UP001519311"/>
    </source>
</evidence>
<reference evidence="1 2" key="1">
    <citation type="submission" date="2021-03" db="EMBL/GenBank/DDBJ databases">
        <title>Sequencing the genomes of 1000 actinobacteria strains.</title>
        <authorList>
            <person name="Klenk H.-P."/>
        </authorList>
    </citation>
    <scope>NUCLEOTIDE SEQUENCE [LARGE SCALE GENOMIC DNA]</scope>
    <source>
        <strain evidence="1 2">DSM 40843</strain>
    </source>
</reference>
<dbReference type="EMBL" id="JAGINS010000001">
    <property type="protein sequence ID" value="MBP2359489.1"/>
    <property type="molecule type" value="Genomic_DNA"/>
</dbReference>